<evidence type="ECO:0000313" key="4">
    <source>
        <dbReference type="Proteomes" id="UP001163981"/>
    </source>
</evidence>
<reference evidence="3" key="1">
    <citation type="submission" date="2021-02" db="EMBL/GenBank/DDBJ databases">
        <title>Salinimicrobium sp. nov. isolated from seawater in Tongyeong, Republic of Korea.</title>
        <authorList>
            <person name="Lee S.-J."/>
        </authorList>
    </citation>
    <scope>NUCLEOTIDE SEQUENCE</scope>
    <source>
        <strain evidence="3">HN-2-9-2</strain>
    </source>
</reference>
<dbReference type="InterPro" id="IPR023210">
    <property type="entry name" value="NADP_OxRdtase_dom"/>
</dbReference>
<dbReference type="Pfam" id="PF00248">
    <property type="entry name" value="Aldo_ket_red"/>
    <property type="match status" value="1"/>
</dbReference>
<name>A0ABY6NM64_9FLAO</name>
<keyword evidence="1" id="KW-0560">Oxidoreductase</keyword>
<organism evidence="3 4">
    <name type="scientific">Salinimicrobium tongyeongense</name>
    <dbReference type="NCBI Taxonomy" id="2809707"/>
    <lineage>
        <taxon>Bacteria</taxon>
        <taxon>Pseudomonadati</taxon>
        <taxon>Bacteroidota</taxon>
        <taxon>Flavobacteriia</taxon>
        <taxon>Flavobacteriales</taxon>
        <taxon>Flavobacteriaceae</taxon>
        <taxon>Salinimicrobium</taxon>
    </lineage>
</organism>
<dbReference type="PANTHER" id="PTHR43364:SF4">
    <property type="entry name" value="NAD(P)-LINKED OXIDOREDUCTASE SUPERFAMILY PROTEIN"/>
    <property type="match status" value="1"/>
</dbReference>
<evidence type="ECO:0000313" key="3">
    <source>
        <dbReference type="EMBL" id="UZH53980.1"/>
    </source>
</evidence>
<keyword evidence="4" id="KW-1185">Reference proteome</keyword>
<sequence>MRQRNSYSRIIQDPESWEPLSKGKKIQLFHHCVEKGITTFLIDHTRAKTYTHGLGTAFSESGLSRDQVQLAAAIDADPGGQDIPGQVEHILELLDTDYLDLLLLTFNAPANELLSNIQKLRARGKIVEIGVLEKRPGEKKAFLEEFPASATLSSVRLTPAAVKSLTLAEAASEGVTQMIIPESEDWENEHEELKKAATKYNLRPKELLFAWLLQHKAQFHAVIKGNSEAGIDSAHKAFHTSLIDEDFKKLPERL</sequence>
<evidence type="ECO:0000259" key="2">
    <source>
        <dbReference type="Pfam" id="PF00248"/>
    </source>
</evidence>
<dbReference type="InterPro" id="IPR036812">
    <property type="entry name" value="NAD(P)_OxRdtase_dom_sf"/>
</dbReference>
<dbReference type="Proteomes" id="UP001163981">
    <property type="component" value="Chromosome"/>
</dbReference>
<proteinExistence type="predicted"/>
<dbReference type="EMBL" id="CP069620">
    <property type="protein sequence ID" value="UZH53980.1"/>
    <property type="molecule type" value="Genomic_DNA"/>
</dbReference>
<feature type="domain" description="NADP-dependent oxidoreductase" evidence="2">
    <location>
        <begin position="16"/>
        <end position="135"/>
    </location>
</feature>
<dbReference type="InterPro" id="IPR050523">
    <property type="entry name" value="AKR_Detox_Biosynth"/>
</dbReference>
<accession>A0ABY6NM64</accession>
<evidence type="ECO:0000256" key="1">
    <source>
        <dbReference type="ARBA" id="ARBA00023002"/>
    </source>
</evidence>
<dbReference type="SUPFAM" id="SSF51430">
    <property type="entry name" value="NAD(P)-linked oxidoreductase"/>
    <property type="match status" value="1"/>
</dbReference>
<dbReference type="Gene3D" id="3.20.20.100">
    <property type="entry name" value="NADP-dependent oxidoreductase domain"/>
    <property type="match status" value="1"/>
</dbReference>
<dbReference type="RefSeq" id="WP_265162276.1">
    <property type="nucleotide sequence ID" value="NZ_CP069620.1"/>
</dbReference>
<protein>
    <submittedName>
        <fullName evidence="3">Aldo/keto reductase</fullName>
    </submittedName>
</protein>
<gene>
    <name evidence="3" type="ORF">JRG66_08115</name>
</gene>
<dbReference type="PANTHER" id="PTHR43364">
    <property type="entry name" value="NADH-SPECIFIC METHYLGLYOXAL REDUCTASE-RELATED"/>
    <property type="match status" value="1"/>
</dbReference>